<accession>A0AAV5EPU1</accession>
<dbReference type="PANTHER" id="PTHR26379:SF268">
    <property type="entry name" value="OS08G0406500 PROTEIN"/>
    <property type="match status" value="1"/>
</dbReference>
<dbReference type="GO" id="GO:0016567">
    <property type="term" value="P:protein ubiquitination"/>
    <property type="evidence" value="ECO:0007669"/>
    <property type="project" value="InterPro"/>
</dbReference>
<name>A0AAV5EPU1_ELECO</name>
<dbReference type="EMBL" id="BQKI01000078">
    <property type="protein sequence ID" value="GJN25439.1"/>
    <property type="molecule type" value="Genomic_DNA"/>
</dbReference>
<feature type="domain" description="BPM/SPOP BACK" evidence="3">
    <location>
        <begin position="73"/>
        <end position="117"/>
    </location>
</feature>
<dbReference type="Gene3D" id="1.25.40.420">
    <property type="match status" value="1"/>
</dbReference>
<proteinExistence type="inferred from homology"/>
<sequence>MTPVVFKAVLHFIYTDELPPLDDLVHAAGELPAATSRTRMAGELLAAADRFQLVERMRQLCENLLCDSITPETAVATLKLAERHPRPELKAFCLDYISSPGMLKAVVASDDYKDLAAETLAKIINSIAANS</sequence>
<organism evidence="4 5">
    <name type="scientific">Eleusine coracana subsp. coracana</name>
    <dbReference type="NCBI Taxonomy" id="191504"/>
    <lineage>
        <taxon>Eukaryota</taxon>
        <taxon>Viridiplantae</taxon>
        <taxon>Streptophyta</taxon>
        <taxon>Embryophyta</taxon>
        <taxon>Tracheophyta</taxon>
        <taxon>Spermatophyta</taxon>
        <taxon>Magnoliopsida</taxon>
        <taxon>Liliopsida</taxon>
        <taxon>Poales</taxon>
        <taxon>Poaceae</taxon>
        <taxon>PACMAD clade</taxon>
        <taxon>Chloridoideae</taxon>
        <taxon>Cynodonteae</taxon>
        <taxon>Eleusininae</taxon>
        <taxon>Eleusine</taxon>
    </lineage>
</organism>
<reference evidence="4" key="2">
    <citation type="submission" date="2021-12" db="EMBL/GenBank/DDBJ databases">
        <title>Resequencing data analysis of finger millet.</title>
        <authorList>
            <person name="Hatakeyama M."/>
            <person name="Aluri S."/>
            <person name="Balachadran M.T."/>
            <person name="Sivarajan S.R."/>
            <person name="Poveda L."/>
            <person name="Shimizu-Inatsugi R."/>
            <person name="Schlapbach R."/>
            <person name="Sreeman S.M."/>
            <person name="Shimizu K.K."/>
        </authorList>
    </citation>
    <scope>NUCLEOTIDE SEQUENCE</scope>
</reference>
<dbReference type="InterPro" id="IPR045005">
    <property type="entry name" value="BPM1-6"/>
</dbReference>
<evidence type="ECO:0000256" key="2">
    <source>
        <dbReference type="ARBA" id="ARBA00010846"/>
    </source>
</evidence>
<dbReference type="InterPro" id="IPR011333">
    <property type="entry name" value="SKP1/BTB/POZ_sf"/>
</dbReference>
<dbReference type="SUPFAM" id="SSF54695">
    <property type="entry name" value="POZ domain"/>
    <property type="match status" value="1"/>
</dbReference>
<dbReference type="Gene3D" id="3.30.710.10">
    <property type="entry name" value="Potassium Channel Kv1.1, Chain A"/>
    <property type="match status" value="1"/>
</dbReference>
<comment type="similarity">
    <text evidence="2">Belongs to the Tdpoz family.</text>
</comment>
<dbReference type="AlphaFoldDB" id="A0AAV5EPU1"/>
<dbReference type="Pfam" id="PF24570">
    <property type="entry name" value="BACK_BPM_SPOP"/>
    <property type="match status" value="1"/>
</dbReference>
<gene>
    <name evidence="4" type="primary">gb13266</name>
    <name evidence="4" type="ORF">PR202_gb13266</name>
</gene>
<comment type="caution">
    <text evidence="4">The sequence shown here is derived from an EMBL/GenBank/DDBJ whole genome shotgun (WGS) entry which is preliminary data.</text>
</comment>
<keyword evidence="5" id="KW-1185">Reference proteome</keyword>
<evidence type="ECO:0000256" key="1">
    <source>
        <dbReference type="ARBA" id="ARBA00004906"/>
    </source>
</evidence>
<dbReference type="PANTHER" id="PTHR26379">
    <property type="entry name" value="BTB/POZ AND MATH DOMAIN-CONTAINING PROTEIN 1"/>
    <property type="match status" value="1"/>
</dbReference>
<reference evidence="4" key="1">
    <citation type="journal article" date="2018" name="DNA Res.">
        <title>Multiple hybrid de novo genome assembly of finger millet, an orphan allotetraploid crop.</title>
        <authorList>
            <person name="Hatakeyama M."/>
            <person name="Aluri S."/>
            <person name="Balachadran M.T."/>
            <person name="Sivarajan S.R."/>
            <person name="Patrignani A."/>
            <person name="Gruter S."/>
            <person name="Poveda L."/>
            <person name="Shimizu-Inatsugi R."/>
            <person name="Baeten J."/>
            <person name="Francoijs K.J."/>
            <person name="Nataraja K.N."/>
            <person name="Reddy Y.A.N."/>
            <person name="Phadnis S."/>
            <person name="Ravikumar R.L."/>
            <person name="Schlapbach R."/>
            <person name="Sreeman S.M."/>
            <person name="Shimizu K.K."/>
        </authorList>
    </citation>
    <scope>NUCLEOTIDE SEQUENCE</scope>
</reference>
<evidence type="ECO:0000259" key="3">
    <source>
        <dbReference type="Pfam" id="PF24570"/>
    </source>
</evidence>
<protein>
    <recommendedName>
        <fullName evidence="3">BPM/SPOP BACK domain-containing protein</fullName>
    </recommendedName>
</protein>
<evidence type="ECO:0000313" key="5">
    <source>
        <dbReference type="Proteomes" id="UP001054889"/>
    </source>
</evidence>
<dbReference type="InterPro" id="IPR056423">
    <property type="entry name" value="BACK_BPM_SPOP"/>
</dbReference>
<comment type="pathway">
    <text evidence="1">Protein modification; protein ubiquitination.</text>
</comment>
<evidence type="ECO:0000313" key="4">
    <source>
        <dbReference type="EMBL" id="GJN25439.1"/>
    </source>
</evidence>
<dbReference type="Proteomes" id="UP001054889">
    <property type="component" value="Unassembled WGS sequence"/>
</dbReference>